<proteinExistence type="predicted"/>
<evidence type="ECO:0000313" key="3">
    <source>
        <dbReference type="Proteomes" id="UP000186806"/>
    </source>
</evidence>
<name>A0A1Q8TC22_9GAMM</name>
<dbReference type="RefSeq" id="WP_075369370.1">
    <property type="nucleotide sequence ID" value="NZ_MSDQ01000025.1"/>
</dbReference>
<dbReference type="AlphaFoldDB" id="A0A1Q8TC22"/>
<protein>
    <recommendedName>
        <fullName evidence="1">Antitoxin Xre/MbcA/ParS-like toxin-binding domain-containing protein</fullName>
    </recommendedName>
</protein>
<evidence type="ECO:0000259" key="1">
    <source>
        <dbReference type="Pfam" id="PF09722"/>
    </source>
</evidence>
<dbReference type="EMBL" id="MSDQ01000025">
    <property type="protein sequence ID" value="OLO11212.1"/>
    <property type="molecule type" value="Genomic_DNA"/>
</dbReference>
<keyword evidence="3" id="KW-1185">Reference proteome</keyword>
<comment type="caution">
    <text evidence="2">The sequence shown here is derived from an EMBL/GenBank/DDBJ whole genome shotgun (WGS) entry which is preliminary data.</text>
</comment>
<accession>A0A1Q8TC22</accession>
<dbReference type="Proteomes" id="UP000186806">
    <property type="component" value="Unassembled WGS sequence"/>
</dbReference>
<dbReference type="InterPro" id="IPR024467">
    <property type="entry name" value="Xre/MbcA/ParS-like_toxin-bd"/>
</dbReference>
<gene>
    <name evidence="2" type="ORF">BTW10_10455</name>
</gene>
<sequence>MASRRDTKLERLRGSVIRYEAPLEPAADEEDWARLGKEDSEVRDTLRVYCQAVKVFGDHTVACEWLKTPIPALSGKAPVVLLDTFEGRAIVRDTLAKIEQGEFT</sequence>
<dbReference type="Pfam" id="PF09722">
    <property type="entry name" value="Xre_MbcA_ParS_C"/>
    <property type="match status" value="1"/>
</dbReference>
<organism evidence="2 3">
    <name type="scientific">Chromohalobacter japonicus</name>
    <dbReference type="NCBI Taxonomy" id="223900"/>
    <lineage>
        <taxon>Bacteria</taxon>
        <taxon>Pseudomonadati</taxon>
        <taxon>Pseudomonadota</taxon>
        <taxon>Gammaproteobacteria</taxon>
        <taxon>Oceanospirillales</taxon>
        <taxon>Halomonadaceae</taxon>
        <taxon>Chromohalobacter</taxon>
    </lineage>
</organism>
<evidence type="ECO:0000313" key="2">
    <source>
        <dbReference type="EMBL" id="OLO11212.1"/>
    </source>
</evidence>
<feature type="domain" description="Antitoxin Xre/MbcA/ParS-like toxin-binding" evidence="1">
    <location>
        <begin position="51"/>
        <end position="101"/>
    </location>
</feature>
<reference evidence="2 3" key="1">
    <citation type="submission" date="2016-12" db="EMBL/GenBank/DDBJ databases">
        <title>Draft genome sequences of strains Salinicola socius SMB35, Salinicola sp. MH3R3-1 and Chromohalobacter sp. SMB17 from the Verkhnekamsk potash mining region of Russia.</title>
        <authorList>
            <person name="Mavrodi D.V."/>
            <person name="Olsson B.E."/>
            <person name="Korsakova E.S."/>
            <person name="Pyankova A."/>
            <person name="Mavrodi O.V."/>
            <person name="Plotnikova E.G."/>
        </authorList>
    </citation>
    <scope>NUCLEOTIDE SEQUENCE [LARGE SCALE GENOMIC DNA]</scope>
    <source>
        <strain evidence="2 3">SMB17</strain>
    </source>
</reference>